<organism evidence="1 2">
    <name type="scientific">Aequorivita xiaoshiensis</name>
    <dbReference type="NCBI Taxonomy" id="2874476"/>
    <lineage>
        <taxon>Bacteria</taxon>
        <taxon>Pseudomonadati</taxon>
        <taxon>Bacteroidota</taxon>
        <taxon>Flavobacteriia</taxon>
        <taxon>Flavobacteriales</taxon>
        <taxon>Flavobacteriaceae</taxon>
        <taxon>Aequorivita</taxon>
    </lineage>
</organism>
<gene>
    <name evidence="1" type="ORF">K8344_09785</name>
</gene>
<sequence length="179" mass="19859">MKLLIYMLPLLMVGACKTTQTDSVITKTNTVEETINKNSGCPDDGTCGIEVYKNKKLTILDDGTGSLYPEMIEGDAMVVEYTYFKEGPEGTVDGNYSETIHFEIPQTATNLKKENAALADVNLYYGKHCFCKGEAGYYPVTDGKLLVDVSEEGLVFDLVFNVNKTPQVIRHVSEMIKFD</sequence>
<dbReference type="EMBL" id="JAIRBB010000008">
    <property type="protein sequence ID" value="MCG2431409.1"/>
    <property type="molecule type" value="Genomic_DNA"/>
</dbReference>
<name>A0A9X1R5I3_9FLAO</name>
<comment type="caution">
    <text evidence="1">The sequence shown here is derived from an EMBL/GenBank/DDBJ whole genome shotgun (WGS) entry which is preliminary data.</text>
</comment>
<dbReference type="RefSeq" id="WP_237608517.1">
    <property type="nucleotide sequence ID" value="NZ_JAIRBB010000008.1"/>
</dbReference>
<proteinExistence type="predicted"/>
<protein>
    <recommendedName>
        <fullName evidence="3">Lipoprotein</fullName>
    </recommendedName>
</protein>
<evidence type="ECO:0000313" key="1">
    <source>
        <dbReference type="EMBL" id="MCG2431409.1"/>
    </source>
</evidence>
<accession>A0A9X1R5I3</accession>
<reference evidence="1" key="1">
    <citation type="submission" date="2021-09" db="EMBL/GenBank/DDBJ databases">
        <title>Genome of Aequorivita sp. strain F64183.</title>
        <authorList>
            <person name="Wang Y."/>
        </authorList>
    </citation>
    <scope>NUCLEOTIDE SEQUENCE</scope>
    <source>
        <strain evidence="1">F64183</strain>
    </source>
</reference>
<dbReference type="Proteomes" id="UP001139462">
    <property type="component" value="Unassembled WGS sequence"/>
</dbReference>
<dbReference type="AlphaFoldDB" id="A0A9X1R5I3"/>
<keyword evidence="2" id="KW-1185">Reference proteome</keyword>
<evidence type="ECO:0000313" key="2">
    <source>
        <dbReference type="Proteomes" id="UP001139462"/>
    </source>
</evidence>
<evidence type="ECO:0008006" key="3">
    <source>
        <dbReference type="Google" id="ProtNLM"/>
    </source>
</evidence>
<dbReference type="PROSITE" id="PS51257">
    <property type="entry name" value="PROKAR_LIPOPROTEIN"/>
    <property type="match status" value="1"/>
</dbReference>